<gene>
    <name evidence="2" type="ORF">BV97_01985</name>
</gene>
<dbReference type="SMART" id="SM00953">
    <property type="entry name" value="RES"/>
    <property type="match status" value="1"/>
</dbReference>
<evidence type="ECO:0000313" key="3">
    <source>
        <dbReference type="Proteomes" id="UP000024329"/>
    </source>
</evidence>
<dbReference type="Proteomes" id="UP000024329">
    <property type="component" value="Unassembled WGS sequence"/>
</dbReference>
<evidence type="ECO:0000313" key="2">
    <source>
        <dbReference type="EMBL" id="EZP82488.1"/>
    </source>
</evidence>
<dbReference type="InterPro" id="IPR014914">
    <property type="entry name" value="RES_dom"/>
</dbReference>
<name>A0A031K0D7_9SPHN</name>
<sequence length="197" mass="21498">MKLDLPRIAARTGSVDLADWPRIIPDRHRATPCDAGFGSSRFSSPGQLFRILYAAQDFPTALAEAVIRDRFVGKQRRYLYRPYLESLAATAISTTASLMLVDLSGSGAYDMGIDTDAKGSRTHVTGQAFAEALHRRTTVDGILFDSRLTGAPCVAIFDRAFARLQASSPVGLFRVAALADELKARGIIVRRRRIPAS</sequence>
<organism evidence="2 3">
    <name type="scientific">Novosphingobium resinovorum</name>
    <dbReference type="NCBI Taxonomy" id="158500"/>
    <lineage>
        <taxon>Bacteria</taxon>
        <taxon>Pseudomonadati</taxon>
        <taxon>Pseudomonadota</taxon>
        <taxon>Alphaproteobacteria</taxon>
        <taxon>Sphingomonadales</taxon>
        <taxon>Sphingomonadaceae</taxon>
        <taxon>Novosphingobium</taxon>
    </lineage>
</organism>
<dbReference type="RefSeq" id="WP_036525479.1">
    <property type="nucleotide sequence ID" value="NZ_JFYZ01000008.1"/>
</dbReference>
<dbReference type="EMBL" id="JFYZ01000008">
    <property type="protein sequence ID" value="EZP82488.1"/>
    <property type="molecule type" value="Genomic_DNA"/>
</dbReference>
<dbReference type="PATRIC" id="fig|158500.4.peg.2022"/>
<reference evidence="2 3" key="1">
    <citation type="submission" date="2014-03" db="EMBL/GenBank/DDBJ databases">
        <title>Whole genome sequence of Novosphingobium resinovorum KF1.</title>
        <authorList>
            <person name="Gan H.M."/>
            <person name="Gan H.Y."/>
            <person name="Chew T.H."/>
            <person name="Savka M.A."/>
        </authorList>
    </citation>
    <scope>NUCLEOTIDE SEQUENCE [LARGE SCALE GENOMIC DNA]</scope>
    <source>
        <strain evidence="2 3">KF1</strain>
    </source>
</reference>
<dbReference type="eggNOG" id="ENOG5033CXR">
    <property type="taxonomic scope" value="Bacteria"/>
</dbReference>
<evidence type="ECO:0000259" key="1">
    <source>
        <dbReference type="SMART" id="SM00953"/>
    </source>
</evidence>
<dbReference type="AlphaFoldDB" id="A0A031K0D7"/>
<protein>
    <recommendedName>
        <fullName evidence="1">RES domain-containing protein</fullName>
    </recommendedName>
</protein>
<dbReference type="Pfam" id="PF08808">
    <property type="entry name" value="RES"/>
    <property type="match status" value="1"/>
</dbReference>
<comment type="caution">
    <text evidence="2">The sequence shown here is derived from an EMBL/GenBank/DDBJ whole genome shotgun (WGS) entry which is preliminary data.</text>
</comment>
<proteinExistence type="predicted"/>
<accession>A0A031K0D7</accession>
<feature type="domain" description="RES" evidence="1">
    <location>
        <begin position="32"/>
        <end position="167"/>
    </location>
</feature>